<dbReference type="SUPFAM" id="SSF48452">
    <property type="entry name" value="TPR-like"/>
    <property type="match status" value="3"/>
</dbReference>
<accession>A0A372ZP12</accession>
<dbReference type="GO" id="GO:0043531">
    <property type="term" value="F:ADP binding"/>
    <property type="evidence" value="ECO:0007669"/>
    <property type="project" value="InterPro"/>
</dbReference>
<dbReference type="AlphaFoldDB" id="A0A372ZP12"/>
<dbReference type="EMBL" id="QVIG01000001">
    <property type="protein sequence ID" value="RGD57192.1"/>
    <property type="molecule type" value="Genomic_DNA"/>
</dbReference>
<dbReference type="InterPro" id="IPR027417">
    <property type="entry name" value="P-loop_NTPase"/>
</dbReference>
<dbReference type="Gene3D" id="1.25.40.10">
    <property type="entry name" value="Tetratricopeptide repeat domain"/>
    <property type="match status" value="3"/>
</dbReference>
<dbReference type="Pfam" id="PF00931">
    <property type="entry name" value="NB-ARC"/>
    <property type="match status" value="1"/>
</dbReference>
<protein>
    <submittedName>
        <fullName evidence="3">Tetratricopeptide repeat protein</fullName>
    </submittedName>
</protein>
<dbReference type="Proteomes" id="UP000263377">
    <property type="component" value="Unassembled WGS sequence"/>
</dbReference>
<dbReference type="Pfam" id="PF13374">
    <property type="entry name" value="TPR_10"/>
    <property type="match status" value="1"/>
</dbReference>
<dbReference type="SUPFAM" id="SSF52540">
    <property type="entry name" value="P-loop containing nucleoside triphosphate hydrolases"/>
    <property type="match status" value="1"/>
</dbReference>
<evidence type="ECO:0000259" key="2">
    <source>
        <dbReference type="Pfam" id="PF00931"/>
    </source>
</evidence>
<keyword evidence="4" id="KW-1185">Reference proteome</keyword>
<organism evidence="3 4">
    <name type="scientific">Kitasatospora xanthocidica</name>
    <dbReference type="NCBI Taxonomy" id="83382"/>
    <lineage>
        <taxon>Bacteria</taxon>
        <taxon>Bacillati</taxon>
        <taxon>Actinomycetota</taxon>
        <taxon>Actinomycetes</taxon>
        <taxon>Kitasatosporales</taxon>
        <taxon>Streptomycetaceae</taxon>
        <taxon>Kitasatospora</taxon>
    </lineage>
</organism>
<keyword evidence="1" id="KW-0175">Coiled coil</keyword>
<dbReference type="InterPro" id="IPR019734">
    <property type="entry name" value="TPR_rpt"/>
</dbReference>
<evidence type="ECO:0000313" key="4">
    <source>
        <dbReference type="Proteomes" id="UP000263377"/>
    </source>
</evidence>
<gene>
    <name evidence="3" type="ORF">DR950_04725</name>
</gene>
<dbReference type="SMART" id="SM00028">
    <property type="entry name" value="TPR"/>
    <property type="match status" value="5"/>
</dbReference>
<evidence type="ECO:0000256" key="1">
    <source>
        <dbReference type="SAM" id="Coils"/>
    </source>
</evidence>
<reference evidence="3 4" key="1">
    <citation type="submission" date="2018-08" db="EMBL/GenBank/DDBJ databases">
        <title>Diversity &amp; Physiological Properties of Lignin-Decomposing Actinobacteria from Soil.</title>
        <authorList>
            <person name="Roh S.G."/>
            <person name="Kim S.B."/>
        </authorList>
    </citation>
    <scope>NUCLEOTIDE SEQUENCE [LARGE SCALE GENOMIC DNA]</scope>
    <source>
        <strain evidence="3 4">MMS17-GH009</strain>
    </source>
</reference>
<feature type="coiled-coil region" evidence="1">
    <location>
        <begin position="527"/>
        <end position="554"/>
    </location>
</feature>
<dbReference type="InterPro" id="IPR053137">
    <property type="entry name" value="NLR-like"/>
</dbReference>
<dbReference type="InterPro" id="IPR011990">
    <property type="entry name" value="TPR-like_helical_dom_sf"/>
</dbReference>
<comment type="caution">
    <text evidence="3">The sequence shown here is derived from an EMBL/GenBank/DDBJ whole genome shotgun (WGS) entry which is preliminary data.</text>
</comment>
<proteinExistence type="predicted"/>
<evidence type="ECO:0000313" key="3">
    <source>
        <dbReference type="EMBL" id="RGD57192.1"/>
    </source>
</evidence>
<feature type="domain" description="NB-ARC" evidence="2">
    <location>
        <begin position="67"/>
        <end position="226"/>
    </location>
</feature>
<dbReference type="RefSeq" id="WP_117486011.1">
    <property type="nucleotide sequence ID" value="NZ_QVIG01000001.1"/>
</dbReference>
<dbReference type="PANTHER" id="PTHR46082:SF6">
    <property type="entry name" value="AAA+ ATPASE DOMAIN-CONTAINING PROTEIN-RELATED"/>
    <property type="match status" value="1"/>
</dbReference>
<sequence>MTSSVHHFHGAGQISNVNSSNDGVMVTQTTTVVLPAEALRSAADTPADGLVHLLQPNARFTGRQRELAALREALTAERPGPGAATVVVHGLGGVGKSTLALQYAQSFRTAYDLVWWIDASSPGGVEEALTGIARRLSPAWAGTARPPELAAWALAWLQHHTGWLLVYDDVEDPALLEPFLGSLTRGHHLVTTRLADDWDTLGAASDGALLALDVLPHEQATELLWSWVAEWDGSDGSRWEAGQLARELGGLPLALEQAGAYLRRTRTTVAGYRRRLGLRPSGAPTRRDPQRTVARVWQVTLAAVAGDDPVAADLLHALAWLDADGCPRDLVSRLAPDELAADDALGVLHAYSMIGYAWRDVRVHRLVQGALRAEALAARPPGGAPRGRREAERAVLAAVHPAGREQERDTAELTRLAGQVRALAATDPGDDSDPAVFTLYAATALLLEAEGQSVRALPLYEAYDAQIRHGFGPDHEFALVAGSALARVHLATGRPEQALGLLEPLLERSLRVHGPGHLTTLNIRSSLADAHQACGRAERAVEEYERAAADSRDALGPDHPRTFSLLSDLAGAHGSLGRADQAIAIYEGLLGREAAVTGDEHLPPGMLRINALRLRNNLAGAYENVGRYRRAVALYQEALAGLEELCGPEHPDTLSCLSNLGYAHESAGDLEPAGRIYRDVLARRAAALGEEHPDTLLSRSNLAYLCLTTGDVGTGLDLCRTVLAQRTGVLGPESPDTLVSLSMLASAHAAAGEPELALPLFEQTLRLRLEVLGPDHPDTLRSRGNLAAVHHRLGDHRRAVLRFEEVLAAQERLLGPESRDTVLSRNNLASACRAAGDLERARSLITTVLEQRTRLLGPDHPDTLGSRATLARVDEASGDLDRAVEGYRAALAGLTGAVGPDHPTAALVADLLAAALRTRDAPGTRP</sequence>
<dbReference type="Pfam" id="PF13424">
    <property type="entry name" value="TPR_12"/>
    <property type="match status" value="4"/>
</dbReference>
<name>A0A372ZP12_9ACTN</name>
<dbReference type="Gene3D" id="3.40.50.300">
    <property type="entry name" value="P-loop containing nucleotide triphosphate hydrolases"/>
    <property type="match status" value="1"/>
</dbReference>
<dbReference type="PRINTS" id="PR00364">
    <property type="entry name" value="DISEASERSIST"/>
</dbReference>
<dbReference type="InterPro" id="IPR002182">
    <property type="entry name" value="NB-ARC"/>
</dbReference>
<dbReference type="PANTHER" id="PTHR46082">
    <property type="entry name" value="ATP/GTP-BINDING PROTEIN-RELATED"/>
    <property type="match status" value="1"/>
</dbReference>